<proteinExistence type="predicted"/>
<reference evidence="2 3" key="1">
    <citation type="submission" date="2013-08" db="EMBL/GenBank/DDBJ databases">
        <authorList>
            <person name="Durkin A.S."/>
            <person name="Haft D.R."/>
            <person name="McCorrison J."/>
            <person name="Torralba M."/>
            <person name="Gillis M."/>
            <person name="Haft D.H."/>
            <person name="Methe B."/>
            <person name="Sutton G."/>
            <person name="Nelson K.E."/>
        </authorList>
    </citation>
    <scope>NUCLEOTIDE SEQUENCE [LARGE SCALE GENOMIC DNA]</scope>
    <source>
        <strain evidence="2 3">F0195</strain>
    </source>
</reference>
<evidence type="ECO:0000313" key="2">
    <source>
        <dbReference type="EMBL" id="ERL07644.1"/>
    </source>
</evidence>
<accession>U2T3K6</accession>
<evidence type="ECO:0000313" key="3">
    <source>
        <dbReference type="Proteomes" id="UP000016638"/>
    </source>
</evidence>
<dbReference type="RefSeq" id="WP_021726483.1">
    <property type="nucleotide sequence ID" value="NZ_AWEZ01000056.1"/>
</dbReference>
<protein>
    <submittedName>
        <fullName evidence="2">EamA-like transporter family protein</fullName>
    </submittedName>
</protein>
<sequence>MGKGAPGGRKAVPKVLLLLHGVLLVLSLSGVASKLASRQEFLSLPFCMFYGVVLLILAFYALAWQQVIKRLPLTFAYANRAITVVWGIVWGALFFGERVTALMLTGAIIIIVGIVLYALDGTEGDEIHE</sequence>
<keyword evidence="1" id="KW-1133">Transmembrane helix</keyword>
<feature type="transmembrane region" description="Helical" evidence="1">
    <location>
        <begin position="101"/>
        <end position="119"/>
    </location>
</feature>
<dbReference type="EMBL" id="AWEZ01000056">
    <property type="protein sequence ID" value="ERL07644.1"/>
    <property type="molecule type" value="Genomic_DNA"/>
</dbReference>
<comment type="caution">
    <text evidence="2">The sequence shown here is derived from an EMBL/GenBank/DDBJ whole genome shotgun (WGS) entry which is preliminary data.</text>
</comment>
<gene>
    <name evidence="2" type="ORF">HMPREF1316_2252</name>
</gene>
<feature type="transmembrane region" description="Helical" evidence="1">
    <location>
        <begin position="75"/>
        <end position="95"/>
    </location>
</feature>
<dbReference type="eggNOG" id="COG2076">
    <property type="taxonomic scope" value="Bacteria"/>
</dbReference>
<dbReference type="OrthoDB" id="3192564at2"/>
<keyword evidence="1" id="KW-0812">Transmembrane</keyword>
<dbReference type="STRING" id="1125712.HMPREF1316_2252"/>
<dbReference type="InterPro" id="IPR037185">
    <property type="entry name" value="EmrE-like"/>
</dbReference>
<organism evidence="2 3">
    <name type="scientific">Olsenella profusa F0195</name>
    <dbReference type="NCBI Taxonomy" id="1125712"/>
    <lineage>
        <taxon>Bacteria</taxon>
        <taxon>Bacillati</taxon>
        <taxon>Actinomycetota</taxon>
        <taxon>Coriobacteriia</taxon>
        <taxon>Coriobacteriales</taxon>
        <taxon>Atopobiaceae</taxon>
        <taxon>Olsenella</taxon>
    </lineage>
</organism>
<keyword evidence="3" id="KW-1185">Reference proteome</keyword>
<feature type="transmembrane region" description="Helical" evidence="1">
    <location>
        <begin position="42"/>
        <end position="63"/>
    </location>
</feature>
<dbReference type="PATRIC" id="fig|1125712.3.peg.1597"/>
<dbReference type="SUPFAM" id="SSF103481">
    <property type="entry name" value="Multidrug resistance efflux transporter EmrE"/>
    <property type="match status" value="1"/>
</dbReference>
<dbReference type="Gene3D" id="1.10.3730.20">
    <property type="match status" value="1"/>
</dbReference>
<name>U2T3K6_9ACTN</name>
<dbReference type="AlphaFoldDB" id="U2T3K6"/>
<dbReference type="Proteomes" id="UP000016638">
    <property type="component" value="Unassembled WGS sequence"/>
</dbReference>
<keyword evidence="1" id="KW-0472">Membrane</keyword>
<evidence type="ECO:0000256" key="1">
    <source>
        <dbReference type="SAM" id="Phobius"/>
    </source>
</evidence>